<name>A0A1R0H724_9FUNG</name>
<accession>A0A1R0H724</accession>
<dbReference type="AlphaFoldDB" id="A0A1R0H724"/>
<dbReference type="EMBL" id="LSSL01000285">
    <property type="protein sequence ID" value="OLY84975.1"/>
    <property type="molecule type" value="Genomic_DNA"/>
</dbReference>
<evidence type="ECO:0000313" key="2">
    <source>
        <dbReference type="Proteomes" id="UP000187455"/>
    </source>
</evidence>
<keyword evidence="2" id="KW-1185">Reference proteome</keyword>
<proteinExistence type="predicted"/>
<comment type="caution">
    <text evidence="1">The sequence shown here is derived from an EMBL/GenBank/DDBJ whole genome shotgun (WGS) entry which is preliminary data.</text>
</comment>
<evidence type="ECO:0000313" key="1">
    <source>
        <dbReference type="EMBL" id="OLY84975.1"/>
    </source>
</evidence>
<reference evidence="1 2" key="1">
    <citation type="journal article" date="2016" name="Mol. Biol. Evol.">
        <title>Genome-Wide Survey of Gut Fungi (Harpellales) Reveals the First Horizontally Transferred Ubiquitin Gene from a Mosquito Host.</title>
        <authorList>
            <person name="Wang Y."/>
            <person name="White M.M."/>
            <person name="Kvist S."/>
            <person name="Moncalvo J.M."/>
        </authorList>
    </citation>
    <scope>NUCLEOTIDE SEQUENCE [LARGE SCALE GENOMIC DNA]</scope>
    <source>
        <strain evidence="1 2">ALG-7-W6</strain>
    </source>
</reference>
<organism evidence="1 2">
    <name type="scientific">Smittium mucronatum</name>
    <dbReference type="NCBI Taxonomy" id="133383"/>
    <lineage>
        <taxon>Eukaryota</taxon>
        <taxon>Fungi</taxon>
        <taxon>Fungi incertae sedis</taxon>
        <taxon>Zoopagomycota</taxon>
        <taxon>Kickxellomycotina</taxon>
        <taxon>Harpellomycetes</taxon>
        <taxon>Harpellales</taxon>
        <taxon>Legeriomycetaceae</taxon>
        <taxon>Smittium</taxon>
    </lineage>
</organism>
<dbReference type="Proteomes" id="UP000187455">
    <property type="component" value="Unassembled WGS sequence"/>
</dbReference>
<gene>
    <name evidence="1" type="ORF">AYI68_g850</name>
</gene>
<protein>
    <submittedName>
        <fullName evidence="1">Uncharacterized protein</fullName>
    </submittedName>
</protein>
<sequence>MLIYEKMYQSTNRKTPFGIASSRYMTEVTCSQELGSLSMKNGSLKLLSSWSEPTSIRINKIRHPPKSGFDQHGFPSNSC</sequence>